<reference evidence="10" key="4">
    <citation type="journal article" date="2019" name="Int. J. Syst. Evol. Microbiol.">
        <title>The Global Catalogue of Microorganisms (GCM) 10K type strain sequencing project: providing services to taxonomists for standard genome sequencing and annotation.</title>
        <authorList>
            <consortium name="The Broad Institute Genomics Platform"/>
            <consortium name="The Broad Institute Genome Sequencing Center for Infectious Disease"/>
            <person name="Wu L."/>
            <person name="Ma J."/>
        </authorList>
    </citation>
    <scope>NUCLEOTIDE SEQUENCE [LARGE SCALE GENOMIC DNA]</scope>
    <source>
        <strain evidence="10">CGMCC 1.12707</strain>
    </source>
</reference>
<feature type="binding site" evidence="3">
    <location>
        <position position="68"/>
    </location>
    <ligand>
        <name>Cu cation</name>
        <dbReference type="ChEBI" id="CHEBI:23378"/>
    </ligand>
</feature>
<evidence type="ECO:0000256" key="1">
    <source>
        <dbReference type="ARBA" id="ARBA00010996"/>
    </source>
</evidence>
<keyword evidence="5" id="KW-1133">Transmembrane helix</keyword>
<feature type="domain" description="Thioredoxin" evidence="6">
    <location>
        <begin position="30"/>
        <end position="167"/>
    </location>
</feature>
<reference evidence="8" key="2">
    <citation type="submission" date="2016-11" db="EMBL/GenBank/DDBJ databases">
        <authorList>
            <person name="Jaros S."/>
            <person name="Januszkiewicz K."/>
            <person name="Wedrychowicz H."/>
        </authorList>
    </citation>
    <scope>NUCLEOTIDE SEQUENCE [LARGE SCALE GENOMIC DNA]</scope>
    <source>
        <strain evidence="8">DSM 27989</strain>
    </source>
</reference>
<feature type="binding site" evidence="3">
    <location>
        <position position="72"/>
    </location>
    <ligand>
        <name>Cu cation</name>
        <dbReference type="ChEBI" id="CHEBI:23378"/>
    </ligand>
</feature>
<dbReference type="SUPFAM" id="SSF52833">
    <property type="entry name" value="Thioredoxin-like"/>
    <property type="match status" value="1"/>
</dbReference>
<dbReference type="Proteomes" id="UP000184120">
    <property type="component" value="Unassembled WGS sequence"/>
</dbReference>
<dbReference type="Gene3D" id="3.40.30.10">
    <property type="entry name" value="Glutaredoxin"/>
    <property type="match status" value="1"/>
</dbReference>
<name>A0A1M7BLC6_9FLAO</name>
<dbReference type="Proteomes" id="UP000650994">
    <property type="component" value="Unassembled WGS sequence"/>
</dbReference>
<evidence type="ECO:0000313" key="7">
    <source>
        <dbReference type="EMBL" id="GGF02754.1"/>
    </source>
</evidence>
<evidence type="ECO:0000259" key="6">
    <source>
        <dbReference type="PROSITE" id="PS51352"/>
    </source>
</evidence>
<comment type="similarity">
    <text evidence="1">Belongs to the SCO1/2 family.</text>
</comment>
<dbReference type="Pfam" id="PF02630">
    <property type="entry name" value="SCO1-SenC"/>
    <property type="match status" value="1"/>
</dbReference>
<keyword evidence="5" id="KW-0472">Membrane</keyword>
<evidence type="ECO:0000313" key="9">
    <source>
        <dbReference type="Proteomes" id="UP000184120"/>
    </source>
</evidence>
<evidence type="ECO:0000313" key="10">
    <source>
        <dbReference type="Proteomes" id="UP000650994"/>
    </source>
</evidence>
<feature type="transmembrane region" description="Helical" evidence="5">
    <location>
        <begin position="6"/>
        <end position="24"/>
    </location>
</feature>
<evidence type="ECO:0000256" key="2">
    <source>
        <dbReference type="ARBA" id="ARBA00023008"/>
    </source>
</evidence>
<dbReference type="EMBL" id="FRBH01000011">
    <property type="protein sequence ID" value="SHL55832.1"/>
    <property type="molecule type" value="Genomic_DNA"/>
</dbReference>
<dbReference type="EMBL" id="BMFL01000013">
    <property type="protein sequence ID" value="GGF02754.1"/>
    <property type="molecule type" value="Genomic_DNA"/>
</dbReference>
<proteinExistence type="inferred from homology"/>
<evidence type="ECO:0000256" key="3">
    <source>
        <dbReference type="PIRSR" id="PIRSR603782-1"/>
    </source>
</evidence>
<keyword evidence="10" id="KW-1185">Reference proteome</keyword>
<keyword evidence="2 3" id="KW-0186">Copper</keyword>
<keyword evidence="4" id="KW-1015">Disulfide bond</keyword>
<dbReference type="InterPro" id="IPR003782">
    <property type="entry name" value="SCO1/SenC"/>
</dbReference>
<sequence>MNKQLIAVVVIIIGVIGSVFWLKIKPKNDLYTVMKVPSFSMTNQNNVTITDRDMLGKVYVVEFFFTSCPTICPIMSQNLRAVEDEINNNNLGFISITIDPKRDTHERLLEYANKIGVKTPNWHHLTSDRASIEKLADQFNIYVGKDETTAEGLNHSGKLALVDKEGNIRSRYDKAGIPILFYSGLNYKDPEGKEPSLNGKYHPEIELLKEDIKKLLAE</sequence>
<reference evidence="9" key="3">
    <citation type="submission" date="2016-11" db="EMBL/GenBank/DDBJ databases">
        <authorList>
            <person name="Varghese N."/>
            <person name="Submissions S."/>
        </authorList>
    </citation>
    <scope>NUCLEOTIDE SEQUENCE [LARGE SCALE GENOMIC DNA]</scope>
    <source>
        <strain evidence="9">DSM 27989</strain>
    </source>
</reference>
<dbReference type="STRING" id="1434701.SAMN05443634_11139"/>
<dbReference type="AlphaFoldDB" id="A0A1M7BLC6"/>
<dbReference type="InterPro" id="IPR013766">
    <property type="entry name" value="Thioredoxin_domain"/>
</dbReference>
<dbReference type="PANTHER" id="PTHR12151">
    <property type="entry name" value="ELECTRON TRANSPORT PROTIN SCO1/SENC FAMILY MEMBER"/>
    <property type="match status" value="1"/>
</dbReference>
<dbReference type="GO" id="GO:0046872">
    <property type="term" value="F:metal ion binding"/>
    <property type="evidence" value="ECO:0007669"/>
    <property type="project" value="UniProtKB-KW"/>
</dbReference>
<gene>
    <name evidence="7" type="ORF">GCM10010984_20310</name>
    <name evidence="8" type="ORF">SAMN05443634_11139</name>
</gene>
<dbReference type="PANTHER" id="PTHR12151:SF25">
    <property type="entry name" value="LINALOOL DEHYDRATASE_ISOMERASE DOMAIN-CONTAINING PROTEIN"/>
    <property type="match status" value="1"/>
</dbReference>
<feature type="binding site" evidence="3">
    <location>
        <position position="155"/>
    </location>
    <ligand>
        <name>Cu cation</name>
        <dbReference type="ChEBI" id="CHEBI:23378"/>
    </ligand>
</feature>
<reference evidence="7" key="1">
    <citation type="journal article" date="2014" name="Int. J. Syst. Evol. Microbiol.">
        <title>Complete genome of a new Firmicutes species belonging to the dominant human colonic microbiota ('Ruminococcus bicirculans') reveals two chromosomes and a selective capacity to utilize plant glucans.</title>
        <authorList>
            <consortium name="NISC Comparative Sequencing Program"/>
            <person name="Wegmann U."/>
            <person name="Louis P."/>
            <person name="Goesmann A."/>
            <person name="Henrissat B."/>
            <person name="Duncan S.H."/>
            <person name="Flint H.J."/>
        </authorList>
    </citation>
    <scope>NUCLEOTIDE SEQUENCE</scope>
    <source>
        <strain evidence="7">CGMCC 1.12707</strain>
    </source>
</reference>
<evidence type="ECO:0000313" key="8">
    <source>
        <dbReference type="EMBL" id="SHL55832.1"/>
    </source>
</evidence>
<dbReference type="RefSeq" id="WP_072933523.1">
    <property type="nucleotide sequence ID" value="NZ_BMFL01000013.1"/>
</dbReference>
<keyword evidence="3" id="KW-0479">Metal-binding</keyword>
<evidence type="ECO:0000256" key="4">
    <source>
        <dbReference type="PIRSR" id="PIRSR603782-2"/>
    </source>
</evidence>
<keyword evidence="5" id="KW-0812">Transmembrane</keyword>
<feature type="disulfide bond" description="Redox-active" evidence="4">
    <location>
        <begin position="68"/>
        <end position="72"/>
    </location>
</feature>
<protein>
    <submittedName>
        <fullName evidence="8">Protein SCO1/2</fullName>
    </submittedName>
</protein>
<reference evidence="7" key="5">
    <citation type="submission" date="2024-05" db="EMBL/GenBank/DDBJ databases">
        <authorList>
            <person name="Sun Q."/>
            <person name="Zhou Y."/>
        </authorList>
    </citation>
    <scope>NUCLEOTIDE SEQUENCE</scope>
    <source>
        <strain evidence="7">CGMCC 1.12707</strain>
    </source>
</reference>
<dbReference type="InterPro" id="IPR036249">
    <property type="entry name" value="Thioredoxin-like_sf"/>
</dbReference>
<organism evidence="8 9">
    <name type="scientific">Chishuiella changwenlii</name>
    <dbReference type="NCBI Taxonomy" id="1434701"/>
    <lineage>
        <taxon>Bacteria</taxon>
        <taxon>Pseudomonadati</taxon>
        <taxon>Bacteroidota</taxon>
        <taxon>Flavobacteriia</taxon>
        <taxon>Flavobacteriales</taxon>
        <taxon>Weeksellaceae</taxon>
        <taxon>Chishuiella</taxon>
    </lineage>
</organism>
<dbReference type="PROSITE" id="PS51352">
    <property type="entry name" value="THIOREDOXIN_2"/>
    <property type="match status" value="1"/>
</dbReference>
<dbReference type="OrthoDB" id="9811998at2"/>
<dbReference type="CDD" id="cd02968">
    <property type="entry name" value="SCO"/>
    <property type="match status" value="1"/>
</dbReference>
<accession>A0A1M7BLC6</accession>
<evidence type="ECO:0000256" key="5">
    <source>
        <dbReference type="SAM" id="Phobius"/>
    </source>
</evidence>